<dbReference type="GO" id="GO:0033617">
    <property type="term" value="P:mitochondrial respiratory chain complex IV assembly"/>
    <property type="evidence" value="ECO:0007669"/>
    <property type="project" value="InterPro"/>
</dbReference>
<comment type="similarity">
    <text evidence="2">Belongs to the COX20 family.</text>
</comment>
<keyword evidence="11" id="KW-1185">Reference proteome</keyword>
<sequence>MTQATDPSRNDADGTVTTPAAGTSRAIEAIKGELAIWYWDWGRNWRYQICLEPDCHWAVGTFVLVSSFSWYTCRSALSKEQRVMKIIAERYPDRNAKKLKRKDNPNVPPEISGNQ</sequence>
<accession>A0A5N5QW55</accession>
<gene>
    <name evidence="10" type="ORF">CTheo_688</name>
</gene>
<keyword evidence="6" id="KW-1133">Transmembrane helix</keyword>
<reference evidence="10 11" key="1">
    <citation type="journal article" date="2019" name="Fungal Biol. Biotechnol.">
        <title>Draft genome sequence of fastidious pathogen Ceratobasidium theobromae, which causes vascular-streak dieback in Theobroma cacao.</title>
        <authorList>
            <person name="Ali S.S."/>
            <person name="Asman A."/>
            <person name="Shao J."/>
            <person name="Firmansyah A.P."/>
            <person name="Susilo A.W."/>
            <person name="Rosmana A."/>
            <person name="McMahon P."/>
            <person name="Junaid M."/>
            <person name="Guest D."/>
            <person name="Kheng T.Y."/>
            <person name="Meinhardt L.W."/>
            <person name="Bailey B.A."/>
        </authorList>
    </citation>
    <scope>NUCLEOTIDE SEQUENCE [LARGE SCALE GENOMIC DNA]</scope>
    <source>
        <strain evidence="10 11">CT2</strain>
    </source>
</reference>
<keyword evidence="4" id="KW-0812">Transmembrane</keyword>
<organism evidence="10 11">
    <name type="scientific">Ceratobasidium theobromae</name>
    <dbReference type="NCBI Taxonomy" id="1582974"/>
    <lineage>
        <taxon>Eukaryota</taxon>
        <taxon>Fungi</taxon>
        <taxon>Dikarya</taxon>
        <taxon>Basidiomycota</taxon>
        <taxon>Agaricomycotina</taxon>
        <taxon>Agaricomycetes</taxon>
        <taxon>Cantharellales</taxon>
        <taxon>Ceratobasidiaceae</taxon>
        <taxon>Ceratobasidium</taxon>
    </lineage>
</organism>
<dbReference type="InterPro" id="IPR022533">
    <property type="entry name" value="Cox20"/>
</dbReference>
<dbReference type="OrthoDB" id="14603at2759"/>
<evidence type="ECO:0000256" key="9">
    <source>
        <dbReference type="SAM" id="MobiDB-lite"/>
    </source>
</evidence>
<feature type="region of interest" description="Disordered" evidence="9">
    <location>
        <begin position="1"/>
        <end position="22"/>
    </location>
</feature>
<evidence type="ECO:0000256" key="2">
    <source>
        <dbReference type="ARBA" id="ARBA00009575"/>
    </source>
</evidence>
<proteinExistence type="inferred from homology"/>
<evidence type="ECO:0000256" key="5">
    <source>
        <dbReference type="ARBA" id="ARBA00022792"/>
    </source>
</evidence>
<evidence type="ECO:0000313" key="11">
    <source>
        <dbReference type="Proteomes" id="UP000383932"/>
    </source>
</evidence>
<evidence type="ECO:0000256" key="7">
    <source>
        <dbReference type="ARBA" id="ARBA00023128"/>
    </source>
</evidence>
<keyword evidence="5" id="KW-0999">Mitochondrion inner membrane</keyword>
<evidence type="ECO:0000256" key="8">
    <source>
        <dbReference type="ARBA" id="ARBA00023136"/>
    </source>
</evidence>
<name>A0A5N5QW55_9AGAM</name>
<evidence type="ECO:0000256" key="4">
    <source>
        <dbReference type="ARBA" id="ARBA00022692"/>
    </source>
</evidence>
<evidence type="ECO:0000313" key="10">
    <source>
        <dbReference type="EMBL" id="KAB5595924.1"/>
    </source>
</evidence>
<dbReference type="EMBL" id="SSOP01000005">
    <property type="protein sequence ID" value="KAB5595924.1"/>
    <property type="molecule type" value="Genomic_DNA"/>
</dbReference>
<keyword evidence="8" id="KW-0472">Membrane</keyword>
<dbReference type="Proteomes" id="UP000383932">
    <property type="component" value="Unassembled WGS sequence"/>
</dbReference>
<evidence type="ECO:0000256" key="6">
    <source>
        <dbReference type="ARBA" id="ARBA00022989"/>
    </source>
</evidence>
<feature type="region of interest" description="Disordered" evidence="9">
    <location>
        <begin position="95"/>
        <end position="115"/>
    </location>
</feature>
<evidence type="ECO:0000256" key="3">
    <source>
        <dbReference type="ARBA" id="ARBA00017689"/>
    </source>
</evidence>
<dbReference type="Pfam" id="PF12597">
    <property type="entry name" value="Cox20"/>
    <property type="match status" value="1"/>
</dbReference>
<keyword evidence="7" id="KW-0496">Mitochondrion</keyword>
<evidence type="ECO:0000256" key="1">
    <source>
        <dbReference type="ARBA" id="ARBA00004273"/>
    </source>
</evidence>
<dbReference type="GO" id="GO:0005743">
    <property type="term" value="C:mitochondrial inner membrane"/>
    <property type="evidence" value="ECO:0007669"/>
    <property type="project" value="UniProtKB-SubCell"/>
</dbReference>
<protein>
    <recommendedName>
        <fullName evidence="3">Cytochrome c oxidase assembly protein COX20, mitochondrial</fullName>
    </recommendedName>
</protein>
<comment type="subcellular location">
    <subcellularLocation>
        <location evidence="1">Mitochondrion inner membrane</location>
    </subcellularLocation>
</comment>
<dbReference type="AlphaFoldDB" id="A0A5N5QW55"/>
<comment type="caution">
    <text evidence="10">The sequence shown here is derived from an EMBL/GenBank/DDBJ whole genome shotgun (WGS) entry which is preliminary data.</text>
</comment>